<dbReference type="AlphaFoldDB" id="A0A7I7SYK3"/>
<sequence>MQIPRRRPFNQKKWERVASERNTVTMSPPVLTRADYRSSAFRRSAVRETAFEDKTTSGWIRGPSAGNLTAAIAESLAMQRIRCGRTPLAAVHRRDRVRADMLIT</sequence>
<proteinExistence type="predicted"/>
<evidence type="ECO:0000313" key="2">
    <source>
        <dbReference type="Proteomes" id="UP000467148"/>
    </source>
</evidence>
<keyword evidence="2" id="KW-1185">Reference proteome</keyword>
<dbReference type="EMBL" id="AP022596">
    <property type="protein sequence ID" value="BBY61783.1"/>
    <property type="molecule type" value="Genomic_DNA"/>
</dbReference>
<accession>A0A7I7SYK3</accession>
<dbReference type="KEGG" id="mhev:MHEL_00260"/>
<organism evidence="1 2">
    <name type="scientific">Mycolicibacterium helvum</name>
    <dbReference type="NCBI Taxonomy" id="1534349"/>
    <lineage>
        <taxon>Bacteria</taxon>
        <taxon>Bacillati</taxon>
        <taxon>Actinomycetota</taxon>
        <taxon>Actinomycetes</taxon>
        <taxon>Mycobacteriales</taxon>
        <taxon>Mycobacteriaceae</taxon>
        <taxon>Mycolicibacterium</taxon>
    </lineage>
</organism>
<gene>
    <name evidence="1" type="ORF">MHEL_00260</name>
</gene>
<name>A0A7I7SYK3_9MYCO</name>
<protein>
    <submittedName>
        <fullName evidence="1">Uncharacterized protein</fullName>
    </submittedName>
</protein>
<dbReference type="Proteomes" id="UP000467148">
    <property type="component" value="Chromosome"/>
</dbReference>
<reference evidence="1 2" key="1">
    <citation type="journal article" date="2019" name="Emerg. Microbes Infect.">
        <title>Comprehensive subspecies identification of 175 nontuberculous mycobacteria species based on 7547 genomic profiles.</title>
        <authorList>
            <person name="Matsumoto Y."/>
            <person name="Kinjo T."/>
            <person name="Motooka D."/>
            <person name="Nabeya D."/>
            <person name="Jung N."/>
            <person name="Uechi K."/>
            <person name="Horii T."/>
            <person name="Iida T."/>
            <person name="Fujita J."/>
            <person name="Nakamura S."/>
        </authorList>
    </citation>
    <scope>NUCLEOTIDE SEQUENCE [LARGE SCALE GENOMIC DNA]</scope>
    <source>
        <strain evidence="1 2">JCM 30396</strain>
    </source>
</reference>
<evidence type="ECO:0000313" key="1">
    <source>
        <dbReference type="EMBL" id="BBY61783.1"/>
    </source>
</evidence>